<evidence type="ECO:0000313" key="2">
    <source>
        <dbReference type="Proteomes" id="UP000076532"/>
    </source>
</evidence>
<gene>
    <name evidence="1" type="ORF">FIBSPDRAFT_982597</name>
</gene>
<dbReference type="AlphaFoldDB" id="A0A166CD20"/>
<protein>
    <submittedName>
        <fullName evidence="1">Uncharacterized protein</fullName>
    </submittedName>
</protein>
<dbReference type="EMBL" id="KV417631">
    <property type="protein sequence ID" value="KZP13534.1"/>
    <property type="molecule type" value="Genomic_DNA"/>
</dbReference>
<reference evidence="1 2" key="1">
    <citation type="journal article" date="2016" name="Mol. Biol. Evol.">
        <title>Comparative Genomics of Early-Diverging Mushroom-Forming Fungi Provides Insights into the Origins of Lignocellulose Decay Capabilities.</title>
        <authorList>
            <person name="Nagy L.G."/>
            <person name="Riley R."/>
            <person name="Tritt A."/>
            <person name="Adam C."/>
            <person name="Daum C."/>
            <person name="Floudas D."/>
            <person name="Sun H."/>
            <person name="Yadav J.S."/>
            <person name="Pangilinan J."/>
            <person name="Larsson K.H."/>
            <person name="Matsuura K."/>
            <person name="Barry K."/>
            <person name="Labutti K."/>
            <person name="Kuo R."/>
            <person name="Ohm R.A."/>
            <person name="Bhattacharya S.S."/>
            <person name="Shirouzu T."/>
            <person name="Yoshinaga Y."/>
            <person name="Martin F.M."/>
            <person name="Grigoriev I.V."/>
            <person name="Hibbett D.S."/>
        </authorList>
    </citation>
    <scope>NUCLEOTIDE SEQUENCE [LARGE SCALE GENOMIC DNA]</scope>
    <source>
        <strain evidence="1 2">CBS 109695</strain>
    </source>
</reference>
<sequence length="80" mass="9006">MPPILGNFQVISFYARLVCSIAVRPSAGNPLWTTRTATTHRLPNRQVTTPTNSTQNLKINKLASVRPRLFLHLPPLSHLY</sequence>
<proteinExistence type="predicted"/>
<accession>A0A166CD20</accession>
<keyword evidence="2" id="KW-1185">Reference proteome</keyword>
<evidence type="ECO:0000313" key="1">
    <source>
        <dbReference type="EMBL" id="KZP13534.1"/>
    </source>
</evidence>
<dbReference type="Proteomes" id="UP000076532">
    <property type="component" value="Unassembled WGS sequence"/>
</dbReference>
<name>A0A166CD20_9AGAM</name>
<organism evidence="1 2">
    <name type="scientific">Athelia psychrophila</name>
    <dbReference type="NCBI Taxonomy" id="1759441"/>
    <lineage>
        <taxon>Eukaryota</taxon>
        <taxon>Fungi</taxon>
        <taxon>Dikarya</taxon>
        <taxon>Basidiomycota</taxon>
        <taxon>Agaricomycotina</taxon>
        <taxon>Agaricomycetes</taxon>
        <taxon>Agaricomycetidae</taxon>
        <taxon>Atheliales</taxon>
        <taxon>Atheliaceae</taxon>
        <taxon>Athelia</taxon>
    </lineage>
</organism>